<evidence type="ECO:0000313" key="2">
    <source>
        <dbReference type="EMBL" id="MDN5202487.1"/>
    </source>
</evidence>
<dbReference type="InterPro" id="IPR025665">
    <property type="entry name" value="Beta-barrel_OMP_2"/>
</dbReference>
<dbReference type="Pfam" id="PF13568">
    <property type="entry name" value="OMP_b-brl_2"/>
    <property type="match status" value="1"/>
</dbReference>
<comment type="caution">
    <text evidence="2">The sequence shown here is derived from an EMBL/GenBank/DDBJ whole genome shotgun (WGS) entry which is preliminary data.</text>
</comment>
<dbReference type="EMBL" id="JAUJEA010000004">
    <property type="protein sequence ID" value="MDN5202487.1"/>
    <property type="molecule type" value="Genomic_DNA"/>
</dbReference>
<dbReference type="RefSeq" id="WP_346752511.1">
    <property type="nucleotide sequence ID" value="NZ_JAUJEA010000004.1"/>
</dbReference>
<evidence type="ECO:0000313" key="3">
    <source>
        <dbReference type="Proteomes" id="UP001172082"/>
    </source>
</evidence>
<evidence type="ECO:0000259" key="1">
    <source>
        <dbReference type="Pfam" id="PF13568"/>
    </source>
</evidence>
<sequence length="272" mass="30764">MLRKPCVILVWFFCFTAISAKAQLSVGPKVGVQAFQSFFSSSESKDLYKSKPHPGFTGGLAALVEVSDNFSLRFELAYAQKGKKIEGRSDSQLKNVARYNHIELPILFTRRFIAKSSKGGYEWFLAIGPNTSYWLGGKGELESSELTFEYAVQTLNYDIDFNLDRPFGLSGDNVTNIKEPNRIQLGLNFGGGFIFKPNKTNTIVVDLRFEWGNTFIGKKDAVVEFPYVFFDYMDDIRATNSGVKLSIAYLFDLKLDQLKRGRSTNDNSKKRR</sequence>
<proteinExistence type="predicted"/>
<name>A0ABT8KR53_9BACT</name>
<protein>
    <submittedName>
        <fullName evidence="2">Porin family protein</fullName>
    </submittedName>
</protein>
<gene>
    <name evidence="2" type="ORF">QQ008_13960</name>
</gene>
<accession>A0ABT8KR53</accession>
<dbReference type="Proteomes" id="UP001172082">
    <property type="component" value="Unassembled WGS sequence"/>
</dbReference>
<feature type="domain" description="Outer membrane protein beta-barrel" evidence="1">
    <location>
        <begin position="23"/>
        <end position="212"/>
    </location>
</feature>
<reference evidence="2" key="1">
    <citation type="submission" date="2023-06" db="EMBL/GenBank/DDBJ databases">
        <title>Genomic of Parafulvivirga corallium.</title>
        <authorList>
            <person name="Wang G."/>
        </authorList>
    </citation>
    <scope>NUCLEOTIDE SEQUENCE</scope>
    <source>
        <strain evidence="2">BMA10</strain>
    </source>
</reference>
<organism evidence="2 3">
    <name type="scientific">Splendidivirga corallicola</name>
    <dbReference type="NCBI Taxonomy" id="3051826"/>
    <lineage>
        <taxon>Bacteria</taxon>
        <taxon>Pseudomonadati</taxon>
        <taxon>Bacteroidota</taxon>
        <taxon>Cytophagia</taxon>
        <taxon>Cytophagales</taxon>
        <taxon>Splendidivirgaceae</taxon>
        <taxon>Splendidivirga</taxon>
    </lineage>
</organism>
<keyword evidence="3" id="KW-1185">Reference proteome</keyword>